<dbReference type="FunFam" id="3.30.70.270:FF:000001">
    <property type="entry name" value="Diguanylate cyclase domain protein"/>
    <property type="match status" value="1"/>
</dbReference>
<dbReference type="Pfam" id="PF00990">
    <property type="entry name" value="GGDEF"/>
    <property type="match status" value="1"/>
</dbReference>
<organism evidence="2 3">
    <name type="scientific">Selenomonas bovis</name>
    <dbReference type="NCBI Taxonomy" id="416586"/>
    <lineage>
        <taxon>Bacteria</taxon>
        <taxon>Bacillati</taxon>
        <taxon>Bacillota</taxon>
        <taxon>Negativicutes</taxon>
        <taxon>Selenomonadales</taxon>
        <taxon>Selenomonadaceae</taxon>
        <taxon>Selenomonas</taxon>
    </lineage>
</organism>
<dbReference type="SMART" id="SM00267">
    <property type="entry name" value="GGDEF"/>
    <property type="match status" value="1"/>
</dbReference>
<name>A0A848BBK4_9FIRM</name>
<dbReference type="SMART" id="SM01204">
    <property type="entry name" value="FIST_C"/>
    <property type="match status" value="1"/>
</dbReference>
<dbReference type="Pfam" id="PF08495">
    <property type="entry name" value="FIST"/>
    <property type="match status" value="1"/>
</dbReference>
<comment type="caution">
    <text evidence="2">The sequence shown here is derived from an EMBL/GenBank/DDBJ whole genome shotgun (WGS) entry which is preliminary data.</text>
</comment>
<dbReference type="EMBL" id="JABAFA010000033">
    <property type="protein sequence ID" value="NMD99474.1"/>
    <property type="molecule type" value="Genomic_DNA"/>
</dbReference>
<dbReference type="GO" id="GO:1902201">
    <property type="term" value="P:negative regulation of bacterial-type flagellum-dependent cell motility"/>
    <property type="evidence" value="ECO:0007669"/>
    <property type="project" value="TreeGrafter"/>
</dbReference>
<dbReference type="SUPFAM" id="SSF55073">
    <property type="entry name" value="Nucleotide cyclase"/>
    <property type="match status" value="1"/>
</dbReference>
<protein>
    <submittedName>
        <fullName evidence="2">Diguanylate cyclase</fullName>
    </submittedName>
</protein>
<proteinExistence type="predicted"/>
<dbReference type="InterPro" id="IPR000160">
    <property type="entry name" value="GGDEF_dom"/>
</dbReference>
<evidence type="ECO:0000313" key="3">
    <source>
        <dbReference type="Proteomes" id="UP000543804"/>
    </source>
</evidence>
<accession>A0A848BBK4</accession>
<dbReference type="GO" id="GO:0005886">
    <property type="term" value="C:plasma membrane"/>
    <property type="evidence" value="ECO:0007669"/>
    <property type="project" value="TreeGrafter"/>
</dbReference>
<dbReference type="InterPro" id="IPR013702">
    <property type="entry name" value="FIST_domain_N"/>
</dbReference>
<sequence>MKQLIFYLENERTLSAAIRAAADAQASLNAAPRTLLITIFSANWTEQAIERTIQEAGDAFPDAILLGSRVPRVIYNGRLSPVGTVISFTFFASAQLRLSLFDAMEDRPDAFAHALSRQLYETPDARALFLLAAGSGYNLWGFLRELSAAPRTLTIFGGLTDDGLHPESSTLYTRDRHCRAGIACLSFLGEDLSVKEDISFGWQPLGCSLTVTGIADPTTLTSLDDRPAGEIYERYLDIHAGENFLREALTFPFALERDGMTLLRHPQALYENGSVKFGADFHLGEVLHLTYGDPVRILEKTQETRPLIREFCPDALFVTSCLARQMLLGSDTPKELRSCQGLAPAIGFYAYGEFVRHGGSVLLSNMTLLTIAMREGAPDDAVRKRRLPRLETIERPAALSHMAHFIEATSHDLSLLNEKLQYQASRDSLTGLRNRGETERLLLACLNEMRAIHQPLTVLLLDLDDFKHINDCYGHATGDIALRTIANILRRLLRATDIIGRWGGDEFLIVLPNTTAPIASSIGKRIEAEVKQPHDIGGKEITLSLSIGITSARETDSTETIFQRADRALYLAKAIPGKGSLFQMEE</sequence>
<dbReference type="GO" id="GO:0052621">
    <property type="term" value="F:diguanylate cyclase activity"/>
    <property type="evidence" value="ECO:0007669"/>
    <property type="project" value="TreeGrafter"/>
</dbReference>
<dbReference type="InterPro" id="IPR043128">
    <property type="entry name" value="Rev_trsase/Diguanyl_cyclase"/>
</dbReference>
<dbReference type="InterPro" id="IPR019494">
    <property type="entry name" value="FIST_C"/>
</dbReference>
<keyword evidence="3" id="KW-1185">Reference proteome</keyword>
<dbReference type="SMART" id="SM00897">
    <property type="entry name" value="FIST"/>
    <property type="match status" value="1"/>
</dbReference>
<feature type="domain" description="GGDEF" evidence="1">
    <location>
        <begin position="454"/>
        <end position="586"/>
    </location>
</feature>
<evidence type="ECO:0000259" key="1">
    <source>
        <dbReference type="PROSITE" id="PS50887"/>
    </source>
</evidence>
<dbReference type="PROSITE" id="PS50887">
    <property type="entry name" value="GGDEF"/>
    <property type="match status" value="1"/>
</dbReference>
<dbReference type="PANTHER" id="PTHR45138">
    <property type="entry name" value="REGULATORY COMPONENTS OF SENSORY TRANSDUCTION SYSTEM"/>
    <property type="match status" value="1"/>
</dbReference>
<reference evidence="2 3" key="1">
    <citation type="submission" date="2020-04" db="EMBL/GenBank/DDBJ databases">
        <authorList>
            <person name="Hitch T.C.A."/>
            <person name="Wylensek D."/>
            <person name="Clavel T."/>
        </authorList>
    </citation>
    <scope>NUCLEOTIDE SEQUENCE [LARGE SCALE GENOMIC DNA]</scope>
    <source>
        <strain evidence="2 3">PG-130-P53-12</strain>
    </source>
</reference>
<dbReference type="NCBIfam" id="TIGR00254">
    <property type="entry name" value="GGDEF"/>
    <property type="match status" value="1"/>
</dbReference>
<dbReference type="CDD" id="cd01949">
    <property type="entry name" value="GGDEF"/>
    <property type="match status" value="1"/>
</dbReference>
<dbReference type="RefSeq" id="WP_170077795.1">
    <property type="nucleotide sequence ID" value="NZ_JABAFA010000033.1"/>
</dbReference>
<dbReference type="Gene3D" id="3.30.70.270">
    <property type="match status" value="1"/>
</dbReference>
<dbReference type="Proteomes" id="UP000543804">
    <property type="component" value="Unassembled WGS sequence"/>
</dbReference>
<dbReference type="PANTHER" id="PTHR45138:SF9">
    <property type="entry name" value="DIGUANYLATE CYCLASE DGCM-RELATED"/>
    <property type="match status" value="1"/>
</dbReference>
<dbReference type="InterPro" id="IPR050469">
    <property type="entry name" value="Diguanylate_Cyclase"/>
</dbReference>
<dbReference type="Pfam" id="PF10442">
    <property type="entry name" value="FIST_C"/>
    <property type="match status" value="1"/>
</dbReference>
<dbReference type="GO" id="GO:0043709">
    <property type="term" value="P:cell adhesion involved in single-species biofilm formation"/>
    <property type="evidence" value="ECO:0007669"/>
    <property type="project" value="TreeGrafter"/>
</dbReference>
<gene>
    <name evidence="2" type="ORF">HF878_08360</name>
</gene>
<dbReference type="AlphaFoldDB" id="A0A848BBK4"/>
<evidence type="ECO:0000313" key="2">
    <source>
        <dbReference type="EMBL" id="NMD99474.1"/>
    </source>
</evidence>
<dbReference type="InterPro" id="IPR029787">
    <property type="entry name" value="Nucleotide_cyclase"/>
</dbReference>